<dbReference type="InterPro" id="IPR029058">
    <property type="entry name" value="AB_hydrolase_fold"/>
</dbReference>
<dbReference type="InterPro" id="IPR002925">
    <property type="entry name" value="Dienelactn_hydro"/>
</dbReference>
<accession>A0A6I6D276</accession>
<dbReference type="PANTHER" id="PTHR22946:SF0">
    <property type="entry name" value="DIENELACTONE HYDROLASE DOMAIN-CONTAINING PROTEIN"/>
    <property type="match status" value="1"/>
</dbReference>
<dbReference type="Proteomes" id="UP000427716">
    <property type="component" value="Chromosome"/>
</dbReference>
<evidence type="ECO:0000313" key="2">
    <source>
        <dbReference type="EMBL" id="QGT78998.1"/>
    </source>
</evidence>
<organism evidence="2 3">
    <name type="scientific">Guyparkeria halophila</name>
    <dbReference type="NCBI Taxonomy" id="47960"/>
    <lineage>
        <taxon>Bacteria</taxon>
        <taxon>Pseudomonadati</taxon>
        <taxon>Pseudomonadota</taxon>
        <taxon>Gammaproteobacteria</taxon>
        <taxon>Chromatiales</taxon>
        <taxon>Thioalkalibacteraceae</taxon>
        <taxon>Guyparkeria</taxon>
    </lineage>
</organism>
<dbReference type="PANTHER" id="PTHR22946">
    <property type="entry name" value="DIENELACTONE HYDROLASE DOMAIN-CONTAINING PROTEIN-RELATED"/>
    <property type="match status" value="1"/>
</dbReference>
<sequence>MAAEIKTEELEYRSGDLTMKGLVAFDANAAGPRPVVLVVPEFWGRTAYMEKRARDMAEAGYVGFAIDLYGDGRVTEDAGEATELMNQALADFDALKTRYRLAIEAIKRHDAVDAERLAAIGYCFGGAVGLSMARQGVRHDALATFHAGIEGLAPIAGSVDTPTWIFTGEEDPMADPQQVERVAEEMRAAGAEVHVTRYPGVSHAFTNPGADAKAEKFGLPLSYDPAADRDSLTKTLSFFADKLG</sequence>
<keyword evidence="3" id="KW-1185">Reference proteome</keyword>
<gene>
    <name evidence="2" type="ORF">GM160_08905</name>
</gene>
<evidence type="ECO:0000313" key="3">
    <source>
        <dbReference type="Proteomes" id="UP000427716"/>
    </source>
</evidence>
<protein>
    <submittedName>
        <fullName evidence="2">Alpha/beta hydrolase fold domain-containing protein</fullName>
    </submittedName>
</protein>
<dbReference type="SUPFAM" id="SSF53474">
    <property type="entry name" value="alpha/beta-Hydrolases"/>
    <property type="match status" value="1"/>
</dbReference>
<evidence type="ECO:0000259" key="1">
    <source>
        <dbReference type="Pfam" id="PF01738"/>
    </source>
</evidence>
<reference evidence="2 3" key="1">
    <citation type="submission" date="2019-11" db="EMBL/GenBank/DDBJ databases">
        <authorList>
            <person name="Zhang J."/>
            <person name="Sun C."/>
        </authorList>
    </citation>
    <scope>NUCLEOTIDE SEQUENCE [LARGE SCALE GENOMIC DNA]</scope>
    <source>
        <strain evidence="3">sp2</strain>
    </source>
</reference>
<feature type="domain" description="Dienelactone hydrolase" evidence="1">
    <location>
        <begin position="20"/>
        <end position="241"/>
    </location>
</feature>
<dbReference type="AlphaFoldDB" id="A0A6I6D276"/>
<dbReference type="EMBL" id="CP046415">
    <property type="protein sequence ID" value="QGT78998.1"/>
    <property type="molecule type" value="Genomic_DNA"/>
</dbReference>
<dbReference type="RefSeq" id="WP_156574660.1">
    <property type="nucleotide sequence ID" value="NZ_CP046415.1"/>
</dbReference>
<proteinExistence type="predicted"/>
<dbReference type="InterPro" id="IPR050261">
    <property type="entry name" value="FrsA_esterase"/>
</dbReference>
<dbReference type="KEGG" id="ghl:GM160_08905"/>
<keyword evidence="2" id="KW-0378">Hydrolase</keyword>
<dbReference type="Gene3D" id="3.40.50.1820">
    <property type="entry name" value="alpha/beta hydrolase"/>
    <property type="match status" value="1"/>
</dbReference>
<dbReference type="GO" id="GO:0016787">
    <property type="term" value="F:hydrolase activity"/>
    <property type="evidence" value="ECO:0007669"/>
    <property type="project" value="UniProtKB-KW"/>
</dbReference>
<name>A0A6I6D276_9GAMM</name>
<dbReference type="Pfam" id="PF01738">
    <property type="entry name" value="DLH"/>
    <property type="match status" value="1"/>
</dbReference>